<dbReference type="Proteomes" id="UP001362999">
    <property type="component" value="Unassembled WGS sequence"/>
</dbReference>
<feature type="domain" description="GAR" evidence="5">
    <location>
        <begin position="810"/>
        <end position="907"/>
    </location>
</feature>
<evidence type="ECO:0000313" key="6">
    <source>
        <dbReference type="EMBL" id="KAK7025240.1"/>
    </source>
</evidence>
<dbReference type="GO" id="GO:0005816">
    <property type="term" value="C:spindle pole body"/>
    <property type="evidence" value="ECO:0007669"/>
    <property type="project" value="TreeGrafter"/>
</dbReference>
<feature type="compositionally biased region" description="Low complexity" evidence="4">
    <location>
        <begin position="73"/>
        <end position="86"/>
    </location>
</feature>
<feature type="compositionally biased region" description="Pro residues" evidence="4">
    <location>
        <begin position="588"/>
        <end position="597"/>
    </location>
</feature>
<feature type="compositionally biased region" description="Low complexity" evidence="4">
    <location>
        <begin position="571"/>
        <end position="587"/>
    </location>
</feature>
<evidence type="ECO:0000313" key="7">
    <source>
        <dbReference type="Proteomes" id="UP001362999"/>
    </source>
</evidence>
<feature type="region of interest" description="Disordered" evidence="4">
    <location>
        <begin position="558"/>
        <end position="668"/>
    </location>
</feature>
<feature type="compositionally biased region" description="Polar residues" evidence="4">
    <location>
        <begin position="480"/>
        <end position="502"/>
    </location>
</feature>
<feature type="compositionally biased region" description="Polar residues" evidence="4">
    <location>
        <begin position="764"/>
        <end position="773"/>
    </location>
</feature>
<keyword evidence="2" id="KW-0963">Cytoplasm</keyword>
<dbReference type="PANTHER" id="PTHR37271:SF1">
    <property type="entry name" value="KARYOGAMY PROTEIN KAR9"/>
    <property type="match status" value="1"/>
</dbReference>
<keyword evidence="7" id="KW-1185">Reference proteome</keyword>
<keyword evidence="3" id="KW-0206">Cytoskeleton</keyword>
<feature type="region of interest" description="Disordered" evidence="4">
    <location>
        <begin position="73"/>
        <end position="93"/>
    </location>
</feature>
<proteinExistence type="predicted"/>
<dbReference type="GO" id="GO:0051293">
    <property type="term" value="P:establishment of spindle localization"/>
    <property type="evidence" value="ECO:0007669"/>
    <property type="project" value="TreeGrafter"/>
</dbReference>
<feature type="compositionally biased region" description="Polar residues" evidence="4">
    <location>
        <begin position="381"/>
        <end position="406"/>
    </location>
</feature>
<dbReference type="GO" id="GO:0030473">
    <property type="term" value="P:nuclear migration along microtubule"/>
    <property type="evidence" value="ECO:0007669"/>
    <property type="project" value="TreeGrafter"/>
</dbReference>
<protein>
    <submittedName>
        <fullName evidence="6">GAR domain-containing protein</fullName>
    </submittedName>
</protein>
<feature type="compositionally biased region" description="Polar residues" evidence="4">
    <location>
        <begin position="781"/>
        <end position="797"/>
    </location>
</feature>
<name>A0AAW0BGG8_9AGAR</name>
<feature type="compositionally biased region" description="Polar residues" evidence="4">
    <location>
        <begin position="512"/>
        <end position="540"/>
    </location>
</feature>
<evidence type="ECO:0000259" key="5">
    <source>
        <dbReference type="PROSITE" id="PS51460"/>
    </source>
</evidence>
<feature type="region of interest" description="Disordered" evidence="4">
    <location>
        <begin position="748"/>
        <end position="803"/>
    </location>
</feature>
<dbReference type="PROSITE" id="PS51460">
    <property type="entry name" value="GAR"/>
    <property type="match status" value="1"/>
</dbReference>
<evidence type="ECO:0000256" key="4">
    <source>
        <dbReference type="SAM" id="MobiDB-lite"/>
    </source>
</evidence>
<gene>
    <name evidence="6" type="ORF">R3P38DRAFT_2953489</name>
</gene>
<feature type="compositionally biased region" description="Polar residues" evidence="4">
    <location>
        <begin position="438"/>
        <end position="458"/>
    </location>
</feature>
<dbReference type="GO" id="GO:0008017">
    <property type="term" value="F:microtubule binding"/>
    <property type="evidence" value="ECO:0007669"/>
    <property type="project" value="InterPro"/>
</dbReference>
<comment type="subcellular location">
    <subcellularLocation>
        <location evidence="1">Cytoplasm</location>
        <location evidence="1">Cytoskeleton</location>
    </subcellularLocation>
</comment>
<accession>A0AAW0BGG8</accession>
<evidence type="ECO:0000256" key="1">
    <source>
        <dbReference type="ARBA" id="ARBA00004245"/>
    </source>
</evidence>
<dbReference type="GO" id="GO:0005938">
    <property type="term" value="C:cell cortex"/>
    <property type="evidence" value="ECO:0007669"/>
    <property type="project" value="TreeGrafter"/>
</dbReference>
<sequence length="907" mass="98841">MSEHEADNGHRASSSLCADVAHHFLIQRRSGIPCVWHPHFLLYPHEPPFTTDPKDTQFLQSLVLQLVTASLRAPPSPAMSSSSAKSLDQEDEENLTITAKLPTSPGHSPQKSQEEDLRLLAISTHMTELSYMISDIQTRIFEIQELRHKSQASGDTAGTTTIIDQSLMSLDERIETVSNGMKSVADSLEPLQQSAATPTASQAEDGGENSGLLRKHATLVSEWEAVQDESDVLREELKEDKWLTVFRTVTDQADGMMSSLEKAVNRCQEFIWQVHRRFEDGPLSHSTSDSSIRSDKAPTFDVYTSLLESFEAKKKHYMPATSKVLSIIDKGVRDRVTKNGETLRRHAESAQRWKSLKERIARTDSEMESARKLLLGEDTPSENGSNVSGTTSRTRNGNGYLNTPPNGSRKGGAANTISRSISPFRKFARKIASTTNTVTPLSINKNNLSRTPSSEPPLNSSQNSSRRNRTSIFGGFRSAVTPTPTTPDRPNHKYSQSVTPDSSPRAGKVYNSKAQPTSAPAKQRWNTTPPKRSPSASGMYSDVTASISGVFRRSLSRTSMASSRPWSPVASSVSTTHTTQSSARPPASSHPPLPNFRPPSRTQPSRARTPSRSQTPSRPHTPSRAGAYTPNLPTTPRARPKTPSHIPAPSNKLHSIAPPMSDDGWDDDLQTASMQRAFSPAFSASGASHPARPPSRSMIPLPTFHLSSVSRPGSSMSNNDDGYGTFKSAAARAQTPEFALRARVQQLPVFPGTPSRPAARPSLPGSTGKSLPPSSFRDGSASRTPSRAGSRNGTYTPTGDLPLHEYVPGNPKDPLDAEVAFVVNSIAHGLLVERVDPPLKKLPKEGEEQKAQYAFSNALSRKVITCRLTTLTRPGKADILVTKKVMCRVGGGWQDLSHYILNRQAGM</sequence>
<feature type="compositionally biased region" description="Polar residues" evidence="4">
    <location>
        <begin position="600"/>
        <end position="620"/>
    </location>
</feature>
<dbReference type="InterPro" id="IPR036534">
    <property type="entry name" value="GAR_dom_sf"/>
</dbReference>
<comment type="caution">
    <text evidence="6">The sequence shown here is derived from an EMBL/GenBank/DDBJ whole genome shotgun (WGS) entry which is preliminary data.</text>
</comment>
<evidence type="ECO:0000256" key="3">
    <source>
        <dbReference type="ARBA" id="ARBA00023212"/>
    </source>
</evidence>
<reference evidence="6 7" key="1">
    <citation type="journal article" date="2024" name="J Genomics">
        <title>Draft genome sequencing and assembly of Favolaschia claudopus CIRM-BRFM 2984 isolated from oak limbs.</title>
        <authorList>
            <person name="Navarro D."/>
            <person name="Drula E."/>
            <person name="Chaduli D."/>
            <person name="Cazenave R."/>
            <person name="Ahrendt S."/>
            <person name="Wang J."/>
            <person name="Lipzen A."/>
            <person name="Daum C."/>
            <person name="Barry K."/>
            <person name="Grigoriev I.V."/>
            <person name="Favel A."/>
            <person name="Rosso M.N."/>
            <person name="Martin F."/>
        </authorList>
    </citation>
    <scope>NUCLEOTIDE SEQUENCE [LARGE SCALE GENOMIC DNA]</scope>
    <source>
        <strain evidence="6 7">CIRM-BRFM 2984</strain>
    </source>
</reference>
<feature type="region of interest" description="Disordered" evidence="4">
    <location>
        <begin position="682"/>
        <end position="702"/>
    </location>
</feature>
<dbReference type="Pfam" id="PF08580">
    <property type="entry name" value="KAR9"/>
    <property type="match status" value="1"/>
</dbReference>
<dbReference type="SUPFAM" id="SSF143575">
    <property type="entry name" value="GAS2 domain-like"/>
    <property type="match status" value="1"/>
</dbReference>
<dbReference type="Pfam" id="PF02187">
    <property type="entry name" value="GAS2"/>
    <property type="match status" value="1"/>
</dbReference>
<dbReference type="InterPro" id="IPR003108">
    <property type="entry name" value="GAR_dom"/>
</dbReference>
<dbReference type="GO" id="GO:0043332">
    <property type="term" value="C:mating projection tip"/>
    <property type="evidence" value="ECO:0007669"/>
    <property type="project" value="TreeGrafter"/>
</dbReference>
<feature type="region of interest" description="Disordered" evidence="4">
    <location>
        <begin position="438"/>
        <end position="540"/>
    </location>
</feature>
<feature type="region of interest" description="Disordered" evidence="4">
    <location>
        <begin position="373"/>
        <end position="415"/>
    </location>
</feature>
<dbReference type="PANTHER" id="PTHR37271">
    <property type="entry name" value="KARYOGAMY PROTEIN KAR9"/>
    <property type="match status" value="1"/>
</dbReference>
<organism evidence="6 7">
    <name type="scientific">Favolaschia claudopus</name>
    <dbReference type="NCBI Taxonomy" id="2862362"/>
    <lineage>
        <taxon>Eukaryota</taxon>
        <taxon>Fungi</taxon>
        <taxon>Dikarya</taxon>
        <taxon>Basidiomycota</taxon>
        <taxon>Agaricomycotina</taxon>
        <taxon>Agaricomycetes</taxon>
        <taxon>Agaricomycetidae</taxon>
        <taxon>Agaricales</taxon>
        <taxon>Marasmiineae</taxon>
        <taxon>Mycenaceae</taxon>
        <taxon>Favolaschia</taxon>
    </lineage>
</organism>
<dbReference type="AlphaFoldDB" id="A0AAW0BGG8"/>
<dbReference type="InterPro" id="IPR013889">
    <property type="entry name" value="Karyogamy_KAR9"/>
</dbReference>
<evidence type="ECO:0000256" key="2">
    <source>
        <dbReference type="ARBA" id="ARBA00022490"/>
    </source>
</evidence>
<dbReference type="EMBL" id="JAWWNJ010000034">
    <property type="protein sequence ID" value="KAK7025240.1"/>
    <property type="molecule type" value="Genomic_DNA"/>
</dbReference>